<dbReference type="InterPro" id="IPR043128">
    <property type="entry name" value="Rev_trsase/Diguanyl_cyclase"/>
</dbReference>
<name>A0A4R2CF21_SHIGR</name>
<sequence>MRGRLALWLRAQWEAGVFQTRADISMFVLNTVLVAITLATAAYLMVAAILANFHLLPYPFASALSFGTPTTVLIAASVSALIAWLMGMAIHEMALSRAKFERLSRLDSLSGLLNRRAFIEDMAEKKLNGFFVLFDVDRFKLVNDVHGHAVGDAVIVAVAEELERVFASPHLVGRLGGEEFAVFIENDDRGDCSLLVEEARRSVAARRVTGAKGPLGITLSAGIADRPVGRRFEAVFEAADRALYLAKSLGRDRTIHEDEGEGLLEPSRRVAAGGRRR</sequence>
<feature type="domain" description="GGDEF" evidence="5">
    <location>
        <begin position="127"/>
        <end position="259"/>
    </location>
</feature>
<dbReference type="SUPFAM" id="SSF55073">
    <property type="entry name" value="Nucleotide cyclase"/>
    <property type="match status" value="1"/>
</dbReference>
<evidence type="ECO:0000256" key="3">
    <source>
        <dbReference type="SAM" id="MobiDB-lite"/>
    </source>
</evidence>
<comment type="caution">
    <text evidence="6">The sequence shown here is derived from an EMBL/GenBank/DDBJ whole genome shotgun (WGS) entry which is preliminary data.</text>
</comment>
<dbReference type="SMART" id="SM00267">
    <property type="entry name" value="GGDEF"/>
    <property type="match status" value="1"/>
</dbReference>
<dbReference type="GO" id="GO:0043709">
    <property type="term" value="P:cell adhesion involved in single-species biofilm formation"/>
    <property type="evidence" value="ECO:0007669"/>
    <property type="project" value="TreeGrafter"/>
</dbReference>
<feature type="transmembrane region" description="Helical" evidence="4">
    <location>
        <begin position="71"/>
        <end position="95"/>
    </location>
</feature>
<dbReference type="InterPro" id="IPR000160">
    <property type="entry name" value="GGDEF_dom"/>
</dbReference>
<feature type="region of interest" description="Disordered" evidence="3">
    <location>
        <begin position="257"/>
        <end position="277"/>
    </location>
</feature>
<dbReference type="PANTHER" id="PTHR45138:SF9">
    <property type="entry name" value="DIGUANYLATE CYCLASE DGCM-RELATED"/>
    <property type="match status" value="1"/>
</dbReference>
<evidence type="ECO:0000256" key="4">
    <source>
        <dbReference type="SAM" id="Phobius"/>
    </source>
</evidence>
<dbReference type="AlphaFoldDB" id="A0A4R2CF21"/>
<dbReference type="EMBL" id="SLVX01000017">
    <property type="protein sequence ID" value="TCN39437.1"/>
    <property type="molecule type" value="Genomic_DNA"/>
</dbReference>
<dbReference type="PROSITE" id="PS50887">
    <property type="entry name" value="GGDEF"/>
    <property type="match status" value="1"/>
</dbReference>
<keyword evidence="4" id="KW-1133">Transmembrane helix</keyword>
<dbReference type="EC" id="2.7.7.65" evidence="1"/>
<evidence type="ECO:0000259" key="5">
    <source>
        <dbReference type="PROSITE" id="PS50887"/>
    </source>
</evidence>
<accession>A0A4R2CF21</accession>
<comment type="catalytic activity">
    <reaction evidence="2">
        <text>2 GTP = 3',3'-c-di-GMP + 2 diphosphate</text>
        <dbReference type="Rhea" id="RHEA:24898"/>
        <dbReference type="ChEBI" id="CHEBI:33019"/>
        <dbReference type="ChEBI" id="CHEBI:37565"/>
        <dbReference type="ChEBI" id="CHEBI:58805"/>
        <dbReference type="EC" id="2.7.7.65"/>
    </reaction>
</comment>
<reference evidence="6 7" key="1">
    <citation type="submission" date="2019-03" db="EMBL/GenBank/DDBJ databases">
        <title>Genomic Encyclopedia of Type Strains, Phase IV (KMG-IV): sequencing the most valuable type-strain genomes for metagenomic binning, comparative biology and taxonomic classification.</title>
        <authorList>
            <person name="Goeker M."/>
        </authorList>
    </citation>
    <scope>NUCLEOTIDE SEQUENCE [LARGE SCALE GENOMIC DNA]</scope>
    <source>
        <strain evidence="6 7">DSM 18401</strain>
    </source>
</reference>
<dbReference type="GO" id="GO:0052621">
    <property type="term" value="F:diguanylate cyclase activity"/>
    <property type="evidence" value="ECO:0007669"/>
    <property type="project" value="UniProtKB-EC"/>
</dbReference>
<evidence type="ECO:0000313" key="6">
    <source>
        <dbReference type="EMBL" id="TCN39437.1"/>
    </source>
</evidence>
<dbReference type="GO" id="GO:1902201">
    <property type="term" value="P:negative regulation of bacterial-type flagellum-dependent cell motility"/>
    <property type="evidence" value="ECO:0007669"/>
    <property type="project" value="TreeGrafter"/>
</dbReference>
<dbReference type="Pfam" id="PF00990">
    <property type="entry name" value="GGDEF"/>
    <property type="match status" value="1"/>
</dbReference>
<gene>
    <name evidence="6" type="ORF">EV665_11765</name>
</gene>
<dbReference type="NCBIfam" id="TIGR00254">
    <property type="entry name" value="GGDEF"/>
    <property type="match status" value="1"/>
</dbReference>
<keyword evidence="4" id="KW-0472">Membrane</keyword>
<dbReference type="Gene3D" id="3.30.70.270">
    <property type="match status" value="1"/>
</dbReference>
<dbReference type="GO" id="GO:0005886">
    <property type="term" value="C:plasma membrane"/>
    <property type="evidence" value="ECO:0007669"/>
    <property type="project" value="TreeGrafter"/>
</dbReference>
<evidence type="ECO:0000313" key="7">
    <source>
        <dbReference type="Proteomes" id="UP000295351"/>
    </source>
</evidence>
<dbReference type="InterPro" id="IPR050469">
    <property type="entry name" value="Diguanylate_Cyclase"/>
</dbReference>
<organism evidence="6 7">
    <name type="scientific">Shinella granuli</name>
    <dbReference type="NCBI Taxonomy" id="323621"/>
    <lineage>
        <taxon>Bacteria</taxon>
        <taxon>Pseudomonadati</taxon>
        <taxon>Pseudomonadota</taxon>
        <taxon>Alphaproteobacteria</taxon>
        <taxon>Hyphomicrobiales</taxon>
        <taxon>Rhizobiaceae</taxon>
        <taxon>Shinella</taxon>
    </lineage>
</organism>
<keyword evidence="7" id="KW-1185">Reference proteome</keyword>
<keyword evidence="4" id="KW-0812">Transmembrane</keyword>
<evidence type="ECO:0000256" key="1">
    <source>
        <dbReference type="ARBA" id="ARBA00012528"/>
    </source>
</evidence>
<dbReference type="Proteomes" id="UP000295351">
    <property type="component" value="Unassembled WGS sequence"/>
</dbReference>
<dbReference type="CDD" id="cd01949">
    <property type="entry name" value="GGDEF"/>
    <property type="match status" value="1"/>
</dbReference>
<protein>
    <recommendedName>
        <fullName evidence="1">diguanylate cyclase</fullName>
        <ecNumber evidence="1">2.7.7.65</ecNumber>
    </recommendedName>
</protein>
<dbReference type="InterPro" id="IPR029787">
    <property type="entry name" value="Nucleotide_cyclase"/>
</dbReference>
<dbReference type="PANTHER" id="PTHR45138">
    <property type="entry name" value="REGULATORY COMPONENTS OF SENSORY TRANSDUCTION SYSTEM"/>
    <property type="match status" value="1"/>
</dbReference>
<feature type="transmembrane region" description="Helical" evidence="4">
    <location>
        <begin position="27"/>
        <end position="51"/>
    </location>
</feature>
<proteinExistence type="predicted"/>
<evidence type="ECO:0000256" key="2">
    <source>
        <dbReference type="ARBA" id="ARBA00034247"/>
    </source>
</evidence>
<dbReference type="RefSeq" id="WP_133035768.1">
    <property type="nucleotide sequence ID" value="NZ_BAABEI010000012.1"/>
</dbReference>